<organism evidence="2 3">
    <name type="scientific">Tetrahymena thermophila (strain SB210)</name>
    <dbReference type="NCBI Taxonomy" id="312017"/>
    <lineage>
        <taxon>Eukaryota</taxon>
        <taxon>Sar</taxon>
        <taxon>Alveolata</taxon>
        <taxon>Ciliophora</taxon>
        <taxon>Intramacronucleata</taxon>
        <taxon>Oligohymenophorea</taxon>
        <taxon>Hymenostomatida</taxon>
        <taxon>Tetrahymenina</taxon>
        <taxon>Tetrahymenidae</taxon>
        <taxon>Tetrahymena</taxon>
    </lineage>
</organism>
<dbReference type="RefSeq" id="XP_001010401.2">
    <property type="nucleotide sequence ID" value="XM_001010401.2"/>
</dbReference>
<dbReference type="KEGG" id="tet:TTHERM_00355030"/>
<keyword evidence="3" id="KW-1185">Reference proteome</keyword>
<dbReference type="Proteomes" id="UP000009168">
    <property type="component" value="Unassembled WGS sequence"/>
</dbReference>
<dbReference type="OMA" id="IMITDER"/>
<gene>
    <name evidence="2" type="ORF">TTHERM_00355030</name>
</gene>
<proteinExistence type="predicted"/>
<keyword evidence="1" id="KW-0732">Signal</keyword>
<dbReference type="InParanoid" id="Q22Y68"/>
<evidence type="ECO:0000313" key="3">
    <source>
        <dbReference type="Proteomes" id="UP000009168"/>
    </source>
</evidence>
<dbReference type="eggNOG" id="ENOG502SJ48">
    <property type="taxonomic scope" value="Eukaryota"/>
</dbReference>
<reference evidence="3" key="1">
    <citation type="journal article" date="2006" name="PLoS Biol.">
        <title>Macronuclear genome sequence of the ciliate Tetrahymena thermophila, a model eukaryote.</title>
        <authorList>
            <person name="Eisen J.A."/>
            <person name="Coyne R.S."/>
            <person name="Wu M."/>
            <person name="Wu D."/>
            <person name="Thiagarajan M."/>
            <person name="Wortman J.R."/>
            <person name="Badger J.H."/>
            <person name="Ren Q."/>
            <person name="Amedeo P."/>
            <person name="Jones K.M."/>
            <person name="Tallon L.J."/>
            <person name="Delcher A.L."/>
            <person name="Salzberg S.L."/>
            <person name="Silva J.C."/>
            <person name="Haas B.J."/>
            <person name="Majoros W.H."/>
            <person name="Farzad M."/>
            <person name="Carlton J.M."/>
            <person name="Smith R.K. Jr."/>
            <person name="Garg J."/>
            <person name="Pearlman R.E."/>
            <person name="Karrer K.M."/>
            <person name="Sun L."/>
            <person name="Manning G."/>
            <person name="Elde N.C."/>
            <person name="Turkewitz A.P."/>
            <person name="Asai D.J."/>
            <person name="Wilkes D.E."/>
            <person name="Wang Y."/>
            <person name="Cai H."/>
            <person name="Collins K."/>
            <person name="Stewart B.A."/>
            <person name="Lee S.R."/>
            <person name="Wilamowska K."/>
            <person name="Weinberg Z."/>
            <person name="Ruzzo W.L."/>
            <person name="Wloga D."/>
            <person name="Gaertig J."/>
            <person name="Frankel J."/>
            <person name="Tsao C.-C."/>
            <person name="Gorovsky M.A."/>
            <person name="Keeling P.J."/>
            <person name="Waller R.F."/>
            <person name="Patron N.J."/>
            <person name="Cherry J.M."/>
            <person name="Stover N.A."/>
            <person name="Krieger C.J."/>
            <person name="del Toro C."/>
            <person name="Ryder H.F."/>
            <person name="Williamson S.C."/>
            <person name="Barbeau R.A."/>
            <person name="Hamilton E.P."/>
            <person name="Orias E."/>
        </authorList>
    </citation>
    <scope>NUCLEOTIDE SEQUENCE [LARGE SCALE GENOMIC DNA]</scope>
    <source>
        <strain evidence="3">SB210</strain>
    </source>
</reference>
<evidence type="ECO:0000256" key="1">
    <source>
        <dbReference type="SAM" id="SignalP"/>
    </source>
</evidence>
<accession>Q22Y68</accession>
<evidence type="ECO:0000313" key="2">
    <source>
        <dbReference type="EMBL" id="EAR90156.2"/>
    </source>
</evidence>
<dbReference type="GeneID" id="7845903"/>
<protein>
    <submittedName>
        <fullName evidence="2">Histone deacetylase family protein</fullName>
    </submittedName>
</protein>
<name>Q22Y68_TETTS</name>
<feature type="signal peptide" evidence="1">
    <location>
        <begin position="1"/>
        <end position="26"/>
    </location>
</feature>
<dbReference type="EMBL" id="GG662749">
    <property type="protein sequence ID" value="EAR90156.2"/>
    <property type="molecule type" value="Genomic_DNA"/>
</dbReference>
<feature type="chain" id="PRO_5004201416" evidence="1">
    <location>
        <begin position="27"/>
        <end position="2088"/>
    </location>
</feature>
<sequence length="2088" mass="230848">MQIDSRQCLAALFVLINFSIIKDVVAGTILQGTTPIYNTIANNNQKADYTFQIIPQSSIPAGGQVVITFPYQYAPGLGIQAVTSTTCNMRCDVYDQKVFFYFDTQDILSNIQLNLTIYQVLNPLNAGGTGNFYVETMRGQNYYDSNLMFGSLGVAGSIAQLASTTIAVDSSGTTSAGQPSKYNFAFKTATFIPQNSYIELWIPNSGFSISKNPSCSTYPINGVQIQGQIQCTLEPGTTIIQVSGFSQDINIGSDVGLSVTMTNPTISIFTGNFRIVVYRANTKVVLAWSNYLKGLQITPGQMQYINFQPVQSLVVQAEQKIIDYTLTFLPKNPLLSGSIIQISLPSDGSIKLFDNNSDFTSSYQLLYGLSDISSDNELDDTDVTNNYIRFKNFAPQTSPSEISIFMRLILPGLPGNSNSIVVTTYTSSQMTTIIDQDSTSAFITVQPYNSYNGAILVQNQANNKYQANTLASATINFTPPSPIPAGSVYRLIFPSQFSLSSVSASKCQVNAINSNICKRKDQVVTMYSSTAPGSSITNGVQGTLSFTGFITTPIYQGAYLVDLTIYDSTQTNVLFTFSILLIITPQPLTSVNQYVYMNYLNYAPAAATDYIRRGILEVSLTTVSLTIPQGMPSNLSTDPQGFIDVLFISNYDQTLGSNVQFGKEFYCKALDGLFSLQEYNIKCYLIKTTYADPTTSSAPATYTAIRMKYFQSIAPNSYIRFHIPNILNPLQSPAQIKVLLKQLSNRREQILNTSGNINVNYASYPQGAVTNLQNDNYILFNPKTILDTTSFNIYYLQQSFDIKIALSATVPSYNLGDFIILILPSFDTGFIPNDDSISIGILEGSTYYTQQTILYHSINWILIQITSVNPSTNQLQSTNNLYIYIRNLVYPRYAQIFGTIIQIPVYMNPATQSNIQAISRNSNSLPVVNDFTDVQIQVPFKAAFQPGSRFEFYIIPQNDLLDGFSVQITFDSQFNLQMSFPSPSFSAPQLNPLTSQGLIYKVQNNVFTISNIQSHPAGSPFRIVVDGVKNPASISQTTTGWSVIAYYQNQNNFINQRNAFSGYVTGTAFQSGFVIFQGINAFPSNSYLFATYTIAFTPSSSFKAYATIQITFPISSFQNLPINPICQVSGGLQTFKSCSISGNTFILVTETDYNSDTINFTVQNIQNPSPGQTDGFIVQIYYDGVLLQDTDTTTLNLRTLQITNRATPIQVQQMSFSPINEAQNGQYTFILIPTNSLTSNSLIYIKFPQQYDNLLGQNISCQSQGGLTSEIGCSVSLGVITINGITSYTPSFDNPIVLVISGIMNPNELQDRNGGSFQIGIYALFTNYFVDFNGNAGNLRTTAAPSWLQLQNMYPSNYYIRRSSTYYMQFIIDPSYPLPSANSLGQILIEYPSQYDVPNWQVLSCTSTNVIMNNINCSVNNNIVTVTGNQVKLSGLTDLYINNFLNPTNPGSTNPIIIKAFDGFNNNIISQTFFNIDPSFFTFKIPGPYISVNANQTIIVERGTQTKDLQVSLIYPCALNLTLIPQVSQQGITVIPSQLPLLLGNLTSTFRVSVDQGLNGGNYYIYWSIQGEQNPPLYTPMQKTQVQVTANKNIRINVGTLQEVPLGGWSLPTVISTDYAPNLSLEILILFKQNYQGVTISQKSLLLSQGVNSVSFYLNCTTDTTVQSGTLQLSLDGINSDVYTLSQTSLNFVIIGQDTSPPQITDFSNTTTTQTTATITIGTSEVTQAFLMIALQGTDAPSINDLLIQKKPKWKSTRTMYGNVIIGNTNQATYTFTGLQAQVYYTCFAYAVDRGGQWSGLKQFDFQTSSRYVAADFALTFNQAYLNSAEKRNIINGVAFVLSLMQAQVIERKYVFTSSQSSTQTSSRILQDQDTFIKERILQTQQTSIHLQIISNPFTENFPSPYSLVGYLIQNQLNNLANILTNLNTSATIPYSNFSVYVPTFLITPTEIDTATNKVTISVELDNYGFVYAMATKTQEDKGKPNGQQIQWGYNSTNGIVPSWKIEISQPYTKYNITIPSMIPNTEYNVYIIGGSVQPGYPDLMDNSQIQLISAQTLFIPSLPILDLSQMILKFAIPQFIFVLLYVL</sequence>
<dbReference type="OrthoDB" id="287532at2759"/>
<dbReference type="HOGENOM" id="CLU_000618_0_0_1"/>